<proteinExistence type="predicted"/>
<reference evidence="1" key="1">
    <citation type="submission" date="2018-04" db="EMBL/GenBank/DDBJ databases">
        <title>Draft genome sequence of the Candidatus Spirobacillus cienkowskii, a pathogen of freshwater Daphnia species, reconstructed from hemolymph metagenomic reads.</title>
        <authorList>
            <person name="Bresciani L."/>
            <person name="Lemos L.N."/>
            <person name="Wale N."/>
            <person name="Lin J.Y."/>
            <person name="Fernandes G.R."/>
            <person name="Duffy M.A."/>
            <person name="Rodrigues J.M."/>
        </authorList>
    </citation>
    <scope>NUCLEOTIDE SEQUENCE [LARGE SCALE GENOMIC DNA]</scope>
    <source>
        <strain evidence="1">Binning01</strain>
    </source>
</reference>
<name>A0A369KSF4_9BACT</name>
<comment type="caution">
    <text evidence="1">The sequence shown here is derived from an EMBL/GenBank/DDBJ whole genome shotgun (WGS) entry which is preliminary data.</text>
</comment>
<organism evidence="1 2">
    <name type="scientific">Spirobacillus cienkowskii</name>
    <dbReference type="NCBI Taxonomy" id="495820"/>
    <lineage>
        <taxon>Bacteria</taxon>
        <taxon>Pseudomonadati</taxon>
        <taxon>Bdellovibrionota</taxon>
        <taxon>Oligoflexia</taxon>
        <taxon>Silvanigrellales</taxon>
        <taxon>Spirobacillus</taxon>
    </lineage>
</organism>
<accession>A0A369KSF4</accession>
<gene>
    <name evidence="1" type="ORF">DCC88_04450</name>
</gene>
<sequence>MFQIKTNQQEYHYDSVTVIDNLLQATFYAELKLRVNHIINSNSVPLVNHSGLGNDLVKDKVGKYCHHIFKGSDIKKYLPELNSFCHGIVPLISSITLKDAIVSLMNKKFRLYLTITKEMILGDQHNSMILFIMVSNLFRTKI</sequence>
<dbReference type="Proteomes" id="UP000253934">
    <property type="component" value="Unassembled WGS sequence"/>
</dbReference>
<dbReference type="RefSeq" id="WP_338637158.1">
    <property type="nucleotide sequence ID" value="NZ_CP146516.1"/>
</dbReference>
<protein>
    <submittedName>
        <fullName evidence="1">Uncharacterized protein</fullName>
    </submittedName>
</protein>
<keyword evidence="2" id="KW-1185">Reference proteome</keyword>
<evidence type="ECO:0000313" key="1">
    <source>
        <dbReference type="EMBL" id="RDB36532.1"/>
    </source>
</evidence>
<evidence type="ECO:0000313" key="2">
    <source>
        <dbReference type="Proteomes" id="UP000253934"/>
    </source>
</evidence>
<dbReference type="AlphaFoldDB" id="A0A369KSF4"/>
<dbReference type="EMBL" id="QOVW01000059">
    <property type="protein sequence ID" value="RDB36532.1"/>
    <property type="molecule type" value="Genomic_DNA"/>
</dbReference>